<dbReference type="SUPFAM" id="SSF53383">
    <property type="entry name" value="PLP-dependent transferases"/>
    <property type="match status" value="1"/>
</dbReference>
<dbReference type="PANTHER" id="PTHR43643">
    <property type="entry name" value="HISTIDINOL-PHOSPHATE AMINOTRANSFERASE 2"/>
    <property type="match status" value="1"/>
</dbReference>
<dbReference type="AlphaFoldDB" id="A0A917NLZ1"/>
<dbReference type="PANTHER" id="PTHR43643:SF6">
    <property type="entry name" value="HISTIDINOL-PHOSPHATE AMINOTRANSFERASE"/>
    <property type="match status" value="1"/>
</dbReference>
<proteinExistence type="inferred from homology"/>
<gene>
    <name evidence="11 13" type="primary">hisC</name>
    <name evidence="13" type="ORF">GCM10010885_19110</name>
</gene>
<evidence type="ECO:0000256" key="10">
    <source>
        <dbReference type="ARBA" id="ARBA00047481"/>
    </source>
</evidence>
<feature type="modified residue" description="N6-(pyridoxal phosphate)lysine" evidence="11">
    <location>
        <position position="226"/>
    </location>
</feature>
<comment type="cofactor">
    <cofactor evidence="1 11">
        <name>pyridoxal 5'-phosphate</name>
        <dbReference type="ChEBI" id="CHEBI:597326"/>
    </cofactor>
</comment>
<accession>A0A917NLZ1</accession>
<evidence type="ECO:0000259" key="12">
    <source>
        <dbReference type="Pfam" id="PF00155"/>
    </source>
</evidence>
<evidence type="ECO:0000256" key="4">
    <source>
        <dbReference type="ARBA" id="ARBA00011738"/>
    </source>
</evidence>
<dbReference type="Proteomes" id="UP000637695">
    <property type="component" value="Unassembled WGS sequence"/>
</dbReference>
<dbReference type="InterPro" id="IPR050106">
    <property type="entry name" value="HistidinolP_aminotransfase"/>
</dbReference>
<evidence type="ECO:0000256" key="1">
    <source>
        <dbReference type="ARBA" id="ARBA00001933"/>
    </source>
</evidence>
<evidence type="ECO:0000313" key="14">
    <source>
        <dbReference type="Proteomes" id="UP000637695"/>
    </source>
</evidence>
<dbReference type="InterPro" id="IPR004839">
    <property type="entry name" value="Aminotransferase_I/II_large"/>
</dbReference>
<reference evidence="13" key="1">
    <citation type="journal article" date="2014" name="Int. J. Syst. Evol. Microbiol.">
        <title>Complete genome sequence of Corynebacterium casei LMG S-19264T (=DSM 44701T), isolated from a smear-ripened cheese.</title>
        <authorList>
            <consortium name="US DOE Joint Genome Institute (JGI-PGF)"/>
            <person name="Walter F."/>
            <person name="Albersmeier A."/>
            <person name="Kalinowski J."/>
            <person name="Ruckert C."/>
        </authorList>
    </citation>
    <scope>NUCLEOTIDE SEQUENCE</scope>
    <source>
        <strain evidence="13">JCM 18487</strain>
    </source>
</reference>
<comment type="catalytic activity">
    <reaction evidence="10 11">
        <text>L-histidinol phosphate + 2-oxoglutarate = 3-(imidazol-4-yl)-2-oxopropyl phosphate + L-glutamate</text>
        <dbReference type="Rhea" id="RHEA:23744"/>
        <dbReference type="ChEBI" id="CHEBI:16810"/>
        <dbReference type="ChEBI" id="CHEBI:29985"/>
        <dbReference type="ChEBI" id="CHEBI:57766"/>
        <dbReference type="ChEBI" id="CHEBI:57980"/>
        <dbReference type="EC" id="2.6.1.9"/>
    </reaction>
</comment>
<comment type="pathway">
    <text evidence="2 11">Amino-acid biosynthesis; L-histidine biosynthesis; L-histidine from 5-phospho-alpha-D-ribose 1-diphosphate: step 7/9.</text>
</comment>
<keyword evidence="6 11" id="KW-0028">Amino-acid biosynthesis</keyword>
<dbReference type="InterPro" id="IPR015422">
    <property type="entry name" value="PyrdxlP-dep_Trfase_small"/>
</dbReference>
<dbReference type="GO" id="GO:0030170">
    <property type="term" value="F:pyridoxal phosphate binding"/>
    <property type="evidence" value="ECO:0007669"/>
    <property type="project" value="InterPro"/>
</dbReference>
<sequence>MTAIYRVRAGIEHIEPYVPGLTDDELKARYGLSEVVKLNANENALGPSPLALAAIQQELQVLHHYPDGASFLLRDEIARFHGVRPEQVLVGNGSDELIKLLAETFLEPEDEVVMPFPSFSQYAFGASVMRAKTRLVPLGPGFTYDVEALAAAVTERTKLVFCCSPNNPTGTVMTQAEAEWLLAQLPEHVVLVIDAAYNDYSRNPKRVMGERLLHDPRVVILHTFSKLYGLAGLRVGYGLAHAELWSFVNRVREPFNVNRLAQRAAAAALQDEAHRQASQELALRSKRFYLEVCQALGLEAPEPEGNFILVRTGDGRATAQAMMARGVMVRTNFAGLDEYVRITFGTDRENELCAEALRAVVGR</sequence>
<reference evidence="13" key="2">
    <citation type="submission" date="2020-09" db="EMBL/GenBank/DDBJ databases">
        <authorList>
            <person name="Sun Q."/>
            <person name="Ohkuma M."/>
        </authorList>
    </citation>
    <scope>NUCLEOTIDE SEQUENCE</scope>
    <source>
        <strain evidence="13">JCM 18487</strain>
    </source>
</reference>
<comment type="caution">
    <text evidence="13">The sequence shown here is derived from an EMBL/GenBank/DDBJ whole genome shotgun (WGS) entry which is preliminary data.</text>
</comment>
<dbReference type="InterPro" id="IPR005861">
    <property type="entry name" value="HisP_aminotrans"/>
</dbReference>
<name>A0A917NLZ1_9BACL</name>
<evidence type="ECO:0000256" key="8">
    <source>
        <dbReference type="ARBA" id="ARBA00022898"/>
    </source>
</evidence>
<keyword evidence="5 11" id="KW-0032">Aminotransferase</keyword>
<dbReference type="Gene3D" id="3.40.640.10">
    <property type="entry name" value="Type I PLP-dependent aspartate aminotransferase-like (Major domain)"/>
    <property type="match status" value="1"/>
</dbReference>
<comment type="similarity">
    <text evidence="3 11">Belongs to the class-II pyridoxal-phosphate-dependent aminotransferase family. Histidinol-phosphate aminotransferase subfamily.</text>
</comment>
<keyword evidence="9 11" id="KW-0368">Histidine biosynthesis</keyword>
<dbReference type="Pfam" id="PF00155">
    <property type="entry name" value="Aminotran_1_2"/>
    <property type="match status" value="1"/>
</dbReference>
<dbReference type="HAMAP" id="MF_01023">
    <property type="entry name" value="HisC_aminotrans_2"/>
    <property type="match status" value="1"/>
</dbReference>
<dbReference type="InterPro" id="IPR015421">
    <property type="entry name" value="PyrdxlP-dep_Trfase_major"/>
</dbReference>
<evidence type="ECO:0000313" key="13">
    <source>
        <dbReference type="EMBL" id="GGJ10134.1"/>
    </source>
</evidence>
<organism evidence="13 14">
    <name type="scientific">Alicyclobacillus cellulosilyticus</name>
    <dbReference type="NCBI Taxonomy" id="1003997"/>
    <lineage>
        <taxon>Bacteria</taxon>
        <taxon>Bacillati</taxon>
        <taxon>Bacillota</taxon>
        <taxon>Bacilli</taxon>
        <taxon>Bacillales</taxon>
        <taxon>Alicyclobacillaceae</taxon>
        <taxon>Alicyclobacillus</taxon>
    </lineage>
</organism>
<dbReference type="Gene3D" id="3.90.1150.10">
    <property type="entry name" value="Aspartate Aminotransferase, domain 1"/>
    <property type="match status" value="1"/>
</dbReference>
<evidence type="ECO:0000256" key="9">
    <source>
        <dbReference type="ARBA" id="ARBA00023102"/>
    </source>
</evidence>
<dbReference type="NCBIfam" id="TIGR01141">
    <property type="entry name" value="hisC"/>
    <property type="match status" value="1"/>
</dbReference>
<keyword evidence="14" id="KW-1185">Reference proteome</keyword>
<evidence type="ECO:0000256" key="3">
    <source>
        <dbReference type="ARBA" id="ARBA00007970"/>
    </source>
</evidence>
<feature type="domain" description="Aminotransferase class I/classII large" evidence="12">
    <location>
        <begin position="34"/>
        <end position="357"/>
    </location>
</feature>
<evidence type="ECO:0000256" key="6">
    <source>
        <dbReference type="ARBA" id="ARBA00022605"/>
    </source>
</evidence>
<evidence type="ECO:0000256" key="5">
    <source>
        <dbReference type="ARBA" id="ARBA00022576"/>
    </source>
</evidence>
<evidence type="ECO:0000256" key="11">
    <source>
        <dbReference type="HAMAP-Rule" id="MF_01023"/>
    </source>
</evidence>
<evidence type="ECO:0000256" key="2">
    <source>
        <dbReference type="ARBA" id="ARBA00005011"/>
    </source>
</evidence>
<evidence type="ECO:0000256" key="7">
    <source>
        <dbReference type="ARBA" id="ARBA00022679"/>
    </source>
</evidence>
<dbReference type="EC" id="2.6.1.9" evidence="11"/>
<dbReference type="CDD" id="cd00609">
    <property type="entry name" value="AAT_like"/>
    <property type="match status" value="1"/>
</dbReference>
<dbReference type="GO" id="GO:0004400">
    <property type="term" value="F:histidinol-phosphate transaminase activity"/>
    <property type="evidence" value="ECO:0007669"/>
    <property type="project" value="UniProtKB-UniRule"/>
</dbReference>
<keyword evidence="8 11" id="KW-0663">Pyridoxal phosphate</keyword>
<dbReference type="GO" id="GO:0000105">
    <property type="term" value="P:L-histidine biosynthetic process"/>
    <property type="evidence" value="ECO:0007669"/>
    <property type="project" value="UniProtKB-UniRule"/>
</dbReference>
<dbReference type="EMBL" id="BMOY01000031">
    <property type="protein sequence ID" value="GGJ10134.1"/>
    <property type="molecule type" value="Genomic_DNA"/>
</dbReference>
<keyword evidence="7 11" id="KW-0808">Transferase</keyword>
<protein>
    <recommendedName>
        <fullName evidence="11">Histidinol-phosphate aminotransferase</fullName>
        <ecNumber evidence="11">2.6.1.9</ecNumber>
    </recommendedName>
    <alternativeName>
        <fullName evidence="11">Imidazole acetol-phosphate transaminase</fullName>
    </alternativeName>
</protein>
<comment type="subunit">
    <text evidence="4 11">Homodimer.</text>
</comment>
<dbReference type="InterPro" id="IPR015424">
    <property type="entry name" value="PyrdxlP-dep_Trfase"/>
</dbReference>